<feature type="signal peptide" evidence="1">
    <location>
        <begin position="1"/>
        <end position="23"/>
    </location>
</feature>
<name>A0AB36JI88_9BACL</name>
<dbReference type="InterPro" id="IPR058780">
    <property type="entry name" value="YhfM-like_dom"/>
</dbReference>
<organism evidence="3 4">
    <name type="scientific">Paenibacillus odorifer</name>
    <dbReference type="NCBI Taxonomy" id="189426"/>
    <lineage>
        <taxon>Bacteria</taxon>
        <taxon>Bacillati</taxon>
        <taxon>Bacillota</taxon>
        <taxon>Bacilli</taxon>
        <taxon>Bacillales</taxon>
        <taxon>Paenibacillaceae</taxon>
        <taxon>Paenibacillus</taxon>
    </lineage>
</organism>
<keyword evidence="1" id="KW-0732">Signal</keyword>
<feature type="chain" id="PRO_5044347001" description="YhfM-like domain-containing protein" evidence="1">
    <location>
        <begin position="24"/>
        <end position="683"/>
    </location>
</feature>
<protein>
    <recommendedName>
        <fullName evidence="2">YhfM-like domain-containing protein</fullName>
    </recommendedName>
</protein>
<feature type="domain" description="YhfM-like" evidence="2">
    <location>
        <begin position="40"/>
        <end position="138"/>
    </location>
</feature>
<dbReference type="Pfam" id="PF26353">
    <property type="entry name" value="YhfM"/>
    <property type="match status" value="2"/>
</dbReference>
<evidence type="ECO:0000259" key="2">
    <source>
        <dbReference type="Pfam" id="PF26353"/>
    </source>
</evidence>
<dbReference type="RefSeq" id="WP_076133231.1">
    <property type="nucleotide sequence ID" value="NZ_MPTO01000002.1"/>
</dbReference>
<proteinExistence type="predicted"/>
<dbReference type="AlphaFoldDB" id="A0AB36JI88"/>
<evidence type="ECO:0000313" key="4">
    <source>
        <dbReference type="Proteomes" id="UP000187323"/>
    </source>
</evidence>
<dbReference type="PROSITE" id="PS51257">
    <property type="entry name" value="PROKAR_LIPOPROTEIN"/>
    <property type="match status" value="1"/>
</dbReference>
<dbReference type="Proteomes" id="UP000187323">
    <property type="component" value="Unassembled WGS sequence"/>
</dbReference>
<gene>
    <name evidence="3" type="ORF">BSK47_02605</name>
</gene>
<accession>A0AB36JI88</accession>
<evidence type="ECO:0000313" key="3">
    <source>
        <dbReference type="EMBL" id="OME24117.1"/>
    </source>
</evidence>
<reference evidence="3 4" key="1">
    <citation type="submission" date="2016-10" db="EMBL/GenBank/DDBJ databases">
        <title>Paenibacillus species isolates.</title>
        <authorList>
            <person name="Beno S.M."/>
        </authorList>
    </citation>
    <scope>NUCLEOTIDE SEQUENCE [LARGE SCALE GENOMIC DNA]</scope>
    <source>
        <strain evidence="3 4">FSL H7-0918</strain>
    </source>
</reference>
<sequence>MKKLNLLALLAFISIIFVGCVNTGNKDKANQTLIDLSSVDSITIHNDSGGLITITDQKLIERFNKAIHTAEYDNAKLDIAAPDYEVTVELKSKENEKFSFWIMGNNNGLFTKSGVNGHYKLSETDKAALLTLFQSNDQQVESDNLNKIDVTIKRITLANSLAHGSVNANIKDEYTDHETIDIFVRAIRTAEQIPGNLNTATPNYDIVLISDNNKYAFHLWITETNEQGMLMNVNETDTGYTITKESTAELKEILFSEAKFNGLEFNTERNSIGDLVAKPMGLSENNYLLNGGEVVELQGISYHTIHLFYGDHNAVNALLAHDPATEEVKVKWSDELNDSNNRWNNAFMSNYNMLIPLDEDHLLFLESDVTKKAGQYHLSSYNVLTGMIERLRENFWPLSDDYDYIYKFQWKADKQKLFMQSYLGNVWIFDLKTGKDDVHLLKYRVIPHSTTGAPSLFLSPTFKRFVHDDESGELTFYDNKGVSLRTVPLPQEQYVPSEKIKWNPAGTIAWMDTAEINENRILDIDIDYLKIAAQKINFYNQDGLSIGSIKTEGNHEDTAIEVVGWMDANVAVIKSYTVELIHKDYVGLNVKDVSYYLYDVKKKQKGASFSSIPSSATVTTDLRMGDADNTGEITVSFKEITYKKRKINKPREFTVTITQDHWGSFPKLLFIFKRQIFKNSRIL</sequence>
<feature type="domain" description="YhfM-like" evidence="2">
    <location>
        <begin position="173"/>
        <end position="255"/>
    </location>
</feature>
<comment type="caution">
    <text evidence="3">The sequence shown here is derived from an EMBL/GenBank/DDBJ whole genome shotgun (WGS) entry which is preliminary data.</text>
</comment>
<dbReference type="EMBL" id="MPTO01000002">
    <property type="protein sequence ID" value="OME24117.1"/>
    <property type="molecule type" value="Genomic_DNA"/>
</dbReference>
<evidence type="ECO:0000256" key="1">
    <source>
        <dbReference type="SAM" id="SignalP"/>
    </source>
</evidence>
<dbReference type="SUPFAM" id="SSF82171">
    <property type="entry name" value="DPP6 N-terminal domain-like"/>
    <property type="match status" value="1"/>
</dbReference>